<name>A0A1W2LHH5_9PSEU</name>
<dbReference type="AlphaFoldDB" id="A0A1W2LHH5"/>
<protein>
    <submittedName>
        <fullName evidence="1">Uncharacterized protein</fullName>
    </submittedName>
</protein>
<evidence type="ECO:0000313" key="2">
    <source>
        <dbReference type="Proteomes" id="UP000076660"/>
    </source>
</evidence>
<proteinExistence type="predicted"/>
<gene>
    <name evidence="1" type="ORF">AVR91_0238775</name>
</gene>
<organism evidence="1 2">
    <name type="scientific">Amycolatopsis keratiniphila subsp. keratiniphila</name>
    <dbReference type="NCBI Taxonomy" id="227715"/>
    <lineage>
        <taxon>Bacteria</taxon>
        <taxon>Bacillati</taxon>
        <taxon>Actinomycetota</taxon>
        <taxon>Actinomycetes</taxon>
        <taxon>Pseudonocardiales</taxon>
        <taxon>Pseudonocardiaceae</taxon>
        <taxon>Amycolatopsis</taxon>
        <taxon>Amycolatopsis japonica group</taxon>
    </lineage>
</organism>
<dbReference type="EMBL" id="LQMT02000042">
    <property type="protein sequence ID" value="ONF62311.1"/>
    <property type="molecule type" value="Genomic_DNA"/>
</dbReference>
<comment type="caution">
    <text evidence="1">The sequence shown here is derived from an EMBL/GenBank/DDBJ whole genome shotgun (WGS) entry which is preliminary data.</text>
</comment>
<dbReference type="OrthoDB" id="3629590at2"/>
<sequence length="78" mass="8832">MKIRIEGTAQETAAGADLLREVFNVREVSTFYPNRGRSTLGRVYVDVEFAQPGPVRATATRVEQLDKRIATTQPRRLR</sequence>
<dbReference type="Proteomes" id="UP000076660">
    <property type="component" value="Unassembled WGS sequence"/>
</dbReference>
<accession>A0A1W2LHH5</accession>
<dbReference type="RefSeq" id="WP_063275848.1">
    <property type="nucleotide sequence ID" value="NZ_LQMT02000042.1"/>
</dbReference>
<evidence type="ECO:0000313" key="1">
    <source>
        <dbReference type="EMBL" id="ONF62311.1"/>
    </source>
</evidence>
<reference evidence="1 2" key="1">
    <citation type="submission" date="2016-12" db="EMBL/GenBank/DDBJ databases">
        <title>Amycolatopsis keratiniphila subsp. keratiniphila genome sequencing and assembly.</title>
        <authorList>
            <person name="Mayilraj S."/>
            <person name="Kaur N."/>
        </authorList>
    </citation>
    <scope>NUCLEOTIDE SEQUENCE [LARGE SCALE GENOMIC DNA]</scope>
    <source>
        <strain evidence="1 2">DSM 44409</strain>
    </source>
</reference>